<dbReference type="EMBL" id="JARYMX010000005">
    <property type="protein sequence ID" value="KAJ9547386.1"/>
    <property type="molecule type" value="Genomic_DNA"/>
</dbReference>
<evidence type="ECO:0000313" key="4">
    <source>
        <dbReference type="Proteomes" id="UP001172457"/>
    </source>
</evidence>
<dbReference type="SUPFAM" id="SSF53098">
    <property type="entry name" value="Ribonuclease H-like"/>
    <property type="match status" value="1"/>
</dbReference>
<dbReference type="GO" id="GO:0003677">
    <property type="term" value="F:DNA binding"/>
    <property type="evidence" value="ECO:0007669"/>
    <property type="project" value="InterPro"/>
</dbReference>
<dbReference type="InterPro" id="IPR025525">
    <property type="entry name" value="hAT-like_transposase_RNase-H"/>
</dbReference>
<feature type="domain" description="HAT C-terminal dimerisation" evidence="1">
    <location>
        <begin position="182"/>
        <end position="264"/>
    </location>
</feature>
<sequence length="341" mass="39108">MYQSSDNSLALEVGSVPSNNDWLAVESLVVFLKTFYEMTIRISGLLYVTSNSFLSEISDLSCIIDDMLKSVSKIEEAMGGKMKEKFSKYWGDPEKMNMVIFFANILDPRDKVEYMEHLMKHMYGEDRGKSCFEKSINPNTMMPPPPPVRSENVYVGRAQSRVRTQLKKQKLESGASLNKKSELEVYLIESTIDDTDDFDILRWWKVNSERFPILSKVARDILAVPISTVASESTFSTSGRVLDNFRSSLTPKIVEALICTQDWLRGPSQPIAFEENIDEIEKFEQELTNMRIGTRSSTIVHDAVTMILFLWIEKVIDLGFRDTVSAELKALVVDLGFWWWW</sequence>
<dbReference type="InterPro" id="IPR008906">
    <property type="entry name" value="HATC_C_dom"/>
</dbReference>
<feature type="domain" description="hAT-like transposase RNase-H fold" evidence="2">
    <location>
        <begin position="46"/>
        <end position="129"/>
    </location>
</feature>
<protein>
    <recommendedName>
        <fullName evidence="5">Zinc finger BED domain-containing protein RICESLEEPER 2-like</fullName>
    </recommendedName>
</protein>
<evidence type="ECO:0008006" key="5">
    <source>
        <dbReference type="Google" id="ProtNLM"/>
    </source>
</evidence>
<evidence type="ECO:0000259" key="2">
    <source>
        <dbReference type="Pfam" id="PF14372"/>
    </source>
</evidence>
<dbReference type="AlphaFoldDB" id="A0AA38WGC3"/>
<dbReference type="Pfam" id="PF14372">
    <property type="entry name" value="hAT-like_RNase-H"/>
    <property type="match status" value="1"/>
</dbReference>
<dbReference type="PANTHER" id="PTHR23272:SF193">
    <property type="entry name" value="OS07G0624100 PROTEIN"/>
    <property type="match status" value="1"/>
</dbReference>
<name>A0AA38WGC3_9ASTR</name>
<dbReference type="Proteomes" id="UP001172457">
    <property type="component" value="Chromosome 5"/>
</dbReference>
<dbReference type="GO" id="GO:0046983">
    <property type="term" value="F:protein dimerization activity"/>
    <property type="evidence" value="ECO:0007669"/>
    <property type="project" value="InterPro"/>
</dbReference>
<dbReference type="PANTHER" id="PTHR23272">
    <property type="entry name" value="BED FINGER-RELATED"/>
    <property type="match status" value="1"/>
</dbReference>
<dbReference type="Pfam" id="PF05699">
    <property type="entry name" value="Dimer_Tnp_hAT"/>
    <property type="match status" value="1"/>
</dbReference>
<keyword evidence="4" id="KW-1185">Reference proteome</keyword>
<organism evidence="3 4">
    <name type="scientific">Centaurea solstitialis</name>
    <name type="common">yellow star-thistle</name>
    <dbReference type="NCBI Taxonomy" id="347529"/>
    <lineage>
        <taxon>Eukaryota</taxon>
        <taxon>Viridiplantae</taxon>
        <taxon>Streptophyta</taxon>
        <taxon>Embryophyta</taxon>
        <taxon>Tracheophyta</taxon>
        <taxon>Spermatophyta</taxon>
        <taxon>Magnoliopsida</taxon>
        <taxon>eudicotyledons</taxon>
        <taxon>Gunneridae</taxon>
        <taxon>Pentapetalae</taxon>
        <taxon>asterids</taxon>
        <taxon>campanulids</taxon>
        <taxon>Asterales</taxon>
        <taxon>Asteraceae</taxon>
        <taxon>Carduoideae</taxon>
        <taxon>Cardueae</taxon>
        <taxon>Centaureinae</taxon>
        <taxon>Centaurea</taxon>
    </lineage>
</organism>
<reference evidence="3" key="1">
    <citation type="submission" date="2023-03" db="EMBL/GenBank/DDBJ databases">
        <title>Chromosome-scale reference genome and RAD-based genetic map of yellow starthistle (Centaurea solstitialis) reveal putative structural variation and QTLs associated with invader traits.</title>
        <authorList>
            <person name="Reatini B."/>
            <person name="Cang F.A."/>
            <person name="Jiang Q."/>
            <person name="Mckibben M.T.W."/>
            <person name="Barker M.S."/>
            <person name="Rieseberg L.H."/>
            <person name="Dlugosch K.M."/>
        </authorList>
    </citation>
    <scope>NUCLEOTIDE SEQUENCE</scope>
    <source>
        <strain evidence="3">CAN-66</strain>
        <tissue evidence="3">Leaf</tissue>
    </source>
</reference>
<evidence type="ECO:0000313" key="3">
    <source>
        <dbReference type="EMBL" id="KAJ9547386.1"/>
    </source>
</evidence>
<evidence type="ECO:0000259" key="1">
    <source>
        <dbReference type="Pfam" id="PF05699"/>
    </source>
</evidence>
<proteinExistence type="predicted"/>
<accession>A0AA38WGC3</accession>
<comment type="caution">
    <text evidence="3">The sequence shown here is derived from an EMBL/GenBank/DDBJ whole genome shotgun (WGS) entry which is preliminary data.</text>
</comment>
<gene>
    <name evidence="3" type="ORF">OSB04_019929</name>
</gene>
<dbReference type="InterPro" id="IPR012337">
    <property type="entry name" value="RNaseH-like_sf"/>
</dbReference>